<dbReference type="STRING" id="282301.A0A267GIC1"/>
<proteinExistence type="predicted"/>
<protein>
    <submittedName>
        <fullName evidence="1">Uncharacterized protein</fullName>
    </submittedName>
</protein>
<dbReference type="EMBL" id="NIVC01000303">
    <property type="protein sequence ID" value="PAA85805.1"/>
    <property type="molecule type" value="Genomic_DNA"/>
</dbReference>
<organism evidence="1 2">
    <name type="scientific">Macrostomum lignano</name>
    <dbReference type="NCBI Taxonomy" id="282301"/>
    <lineage>
        <taxon>Eukaryota</taxon>
        <taxon>Metazoa</taxon>
        <taxon>Spiralia</taxon>
        <taxon>Lophotrochozoa</taxon>
        <taxon>Platyhelminthes</taxon>
        <taxon>Rhabditophora</taxon>
        <taxon>Macrostomorpha</taxon>
        <taxon>Macrostomida</taxon>
        <taxon>Macrostomidae</taxon>
        <taxon>Macrostomum</taxon>
    </lineage>
</organism>
<sequence length="125" mass="13450">LATHDNCILVTDWVQNQVHRVRIDTQQLVASFPTQRSGLQQFAGPIDVAVDSRGRLFVCEWRGLSVRAVAADDGSLLWTLGTPGKSGSGDGRFSRPLSLAVVTGGPREQLVVADCSEKLQVFSAS</sequence>
<comment type="caution">
    <text evidence="1">The sequence shown here is derived from an EMBL/GenBank/DDBJ whole genome shotgun (WGS) entry which is preliminary data.</text>
</comment>
<evidence type="ECO:0000313" key="1">
    <source>
        <dbReference type="EMBL" id="PAA85805.1"/>
    </source>
</evidence>
<dbReference type="AlphaFoldDB" id="A0A267GIC1"/>
<name>A0A267GIC1_9PLAT</name>
<dbReference type="InterPro" id="IPR011042">
    <property type="entry name" value="6-blade_b-propeller_TolB-like"/>
</dbReference>
<reference evidence="1 2" key="1">
    <citation type="submission" date="2017-06" db="EMBL/GenBank/DDBJ databases">
        <title>A platform for efficient transgenesis in Macrostomum lignano, a flatworm model organism for stem cell research.</title>
        <authorList>
            <person name="Berezikov E."/>
        </authorList>
    </citation>
    <scope>NUCLEOTIDE SEQUENCE [LARGE SCALE GENOMIC DNA]</scope>
    <source>
        <strain evidence="1">DV1</strain>
        <tissue evidence="1">Whole organism</tissue>
    </source>
</reference>
<evidence type="ECO:0000313" key="2">
    <source>
        <dbReference type="Proteomes" id="UP000215902"/>
    </source>
</evidence>
<gene>
    <name evidence="1" type="ORF">BOX15_Mlig022644g1</name>
</gene>
<keyword evidence="2" id="KW-1185">Reference proteome</keyword>
<accession>A0A267GIC1</accession>
<feature type="non-terminal residue" evidence="1">
    <location>
        <position position="1"/>
    </location>
</feature>
<dbReference type="Gene3D" id="2.120.10.30">
    <property type="entry name" value="TolB, C-terminal domain"/>
    <property type="match status" value="1"/>
</dbReference>
<dbReference type="SUPFAM" id="SSF63829">
    <property type="entry name" value="Calcium-dependent phosphotriesterase"/>
    <property type="match status" value="1"/>
</dbReference>
<dbReference type="OrthoDB" id="27136at2759"/>
<dbReference type="Proteomes" id="UP000215902">
    <property type="component" value="Unassembled WGS sequence"/>
</dbReference>